<dbReference type="GO" id="GO:0005524">
    <property type="term" value="F:ATP binding"/>
    <property type="evidence" value="ECO:0007669"/>
    <property type="project" value="UniProtKB-UniRule"/>
</dbReference>
<proteinExistence type="predicted"/>
<comment type="caution">
    <text evidence="3">The sequence shown here is derived from an EMBL/GenBank/DDBJ whole genome shotgun (WGS) entry which is preliminary data.</text>
</comment>
<dbReference type="InterPro" id="IPR011990">
    <property type="entry name" value="TPR-like_helical_dom_sf"/>
</dbReference>
<dbReference type="GO" id="GO:0046872">
    <property type="term" value="F:metal ion binding"/>
    <property type="evidence" value="ECO:0007669"/>
    <property type="project" value="InterPro"/>
</dbReference>
<dbReference type="Proteomes" id="UP000030856">
    <property type="component" value="Unassembled WGS sequence"/>
</dbReference>
<dbReference type="PROSITE" id="PS50975">
    <property type="entry name" value="ATP_GRASP"/>
    <property type="match status" value="1"/>
</dbReference>
<dbReference type="Gene3D" id="1.25.40.10">
    <property type="entry name" value="Tetratricopeptide repeat domain"/>
    <property type="match status" value="2"/>
</dbReference>
<keyword evidence="1" id="KW-0067">ATP-binding</keyword>
<dbReference type="SUPFAM" id="SSF56059">
    <property type="entry name" value="Glutathione synthetase ATP-binding domain-like"/>
    <property type="match status" value="1"/>
</dbReference>
<gene>
    <name evidence="3" type="ORF">JV46_22030</name>
</gene>
<dbReference type="RefSeq" id="WP_043116053.1">
    <property type="nucleotide sequence ID" value="NZ_JRAA01000001.1"/>
</dbReference>
<dbReference type="eggNOG" id="COG0189">
    <property type="taxonomic scope" value="Bacteria"/>
</dbReference>
<dbReference type="STRING" id="2340.JV46_22030"/>
<evidence type="ECO:0000256" key="1">
    <source>
        <dbReference type="PROSITE-ProRule" id="PRU00409"/>
    </source>
</evidence>
<dbReference type="InterPro" id="IPR011761">
    <property type="entry name" value="ATP-grasp"/>
</dbReference>
<organism evidence="3 4">
    <name type="scientific">Solemya velum gill symbiont</name>
    <dbReference type="NCBI Taxonomy" id="2340"/>
    <lineage>
        <taxon>Bacteria</taxon>
        <taxon>Pseudomonadati</taxon>
        <taxon>Pseudomonadota</taxon>
        <taxon>Gammaproteobacteria</taxon>
        <taxon>sulfur-oxidizing symbionts</taxon>
    </lineage>
</organism>
<sequence length="573" mass="64686">MMMKKTDTAASVAANQLQTAKVLLSSKNFTRAEQLLKEILQVESKNPEALDLLAKILYLRDEKKAARNLWKQSLKHAKQPEVLFSNLHTFLHVLRKEGNLEAAAKHASMKLPEWPQNHTPNKQERDRIIDLANLLAKSGQYESARNLLEQIATTLHDDVEVMASIGIIQMLEEQYTEALETFTTVDRAIQPRSDLSLLARIYQAAAGVGNLELMTSIAERATDEHPTHNIPKQPEHSKSILILYGHPDLSGTTQADERGSQFKGNYPGQLREQLADEFHFSSIFTATETSRNAVKELPRPDLIINNQTNAETLAGQQDLPLLCDFIDSFGVPVVNHPNKALSTSREETVRLIRDIPGVIAPGTTRFSTLNRSRDDIVEEIESQVKYPFIIRTLSAQEGKGMVVVNDRESLYQSLDDKPGNFYTTEFIESRHESGLFRKVRAAIVGDEVHIVRVDHSPDWKVHGRMSNAPHRIEFYRQHPELLAAEERICANPSEELGESTMHILEEIRKRIPLEVFGIDFDVTSDGEILFFEANATMLLLSSADKSMPHPVEAEERLASSFRRYINEQTESNS</sequence>
<dbReference type="Pfam" id="PF14559">
    <property type="entry name" value="TPR_19"/>
    <property type="match status" value="1"/>
</dbReference>
<keyword evidence="1" id="KW-0547">Nucleotide-binding</keyword>
<dbReference type="AlphaFoldDB" id="A0A0B0HFS4"/>
<keyword evidence="4" id="KW-1185">Reference proteome</keyword>
<reference evidence="3 4" key="1">
    <citation type="journal article" date="2014" name="BMC Genomics">
        <title>The genome of the intracellular bacterium of the coastal bivalve, Solemya velum: a blueprint for thriving in and out of symbiosis.</title>
        <authorList>
            <person name="Dmytrenko O."/>
            <person name="Russell S.L."/>
            <person name="Loo W.T."/>
            <person name="Fontanez K.M."/>
            <person name="Liao L."/>
            <person name="Roeselers G."/>
            <person name="Sharma R."/>
            <person name="Stewart F.J."/>
            <person name="Newton I.L."/>
            <person name="Woyke T."/>
            <person name="Wu D."/>
            <person name="Lang J.M."/>
            <person name="Eisen J.A."/>
            <person name="Cavanaugh C.M."/>
        </authorList>
    </citation>
    <scope>NUCLEOTIDE SEQUENCE [LARGE SCALE GENOMIC DNA]</scope>
    <source>
        <strain evidence="3 4">WH</strain>
    </source>
</reference>
<dbReference type="OrthoDB" id="5297883at2"/>
<dbReference type="Pfam" id="PF08443">
    <property type="entry name" value="RimK"/>
    <property type="match status" value="1"/>
</dbReference>
<protein>
    <submittedName>
        <fullName evidence="3">RimK-like protein</fullName>
    </submittedName>
</protein>
<accession>A0A0B0HFS4</accession>
<dbReference type="InterPro" id="IPR013651">
    <property type="entry name" value="ATP-grasp_RimK-type"/>
</dbReference>
<evidence type="ECO:0000313" key="3">
    <source>
        <dbReference type="EMBL" id="KHF26311.1"/>
    </source>
</evidence>
<name>A0A0B0HFS4_SOVGS</name>
<feature type="domain" description="ATP-grasp" evidence="2">
    <location>
        <begin position="350"/>
        <end position="562"/>
    </location>
</feature>
<dbReference type="SUPFAM" id="SSF48452">
    <property type="entry name" value="TPR-like"/>
    <property type="match status" value="1"/>
</dbReference>
<evidence type="ECO:0000259" key="2">
    <source>
        <dbReference type="PROSITE" id="PS50975"/>
    </source>
</evidence>
<dbReference type="EMBL" id="JRAA01000001">
    <property type="protein sequence ID" value="KHF26311.1"/>
    <property type="molecule type" value="Genomic_DNA"/>
</dbReference>
<evidence type="ECO:0000313" key="4">
    <source>
        <dbReference type="Proteomes" id="UP000030856"/>
    </source>
</evidence>